<dbReference type="PANTHER" id="PTHR21485">
    <property type="entry name" value="HAD SUPERFAMILY MEMBERS CMAS AND KDSC"/>
    <property type="match status" value="1"/>
</dbReference>
<keyword evidence="3" id="KW-1185">Reference proteome</keyword>
<dbReference type="SUPFAM" id="SSF89562">
    <property type="entry name" value="RraA-like"/>
    <property type="match status" value="1"/>
</dbReference>
<name>A0A2G3E3M0_9FIRM</name>
<keyword evidence="1" id="KW-0460">Magnesium</keyword>
<dbReference type="GO" id="GO:0008781">
    <property type="term" value="F:N-acylneuraminate cytidylyltransferase activity"/>
    <property type="evidence" value="ECO:0007669"/>
    <property type="project" value="TreeGrafter"/>
</dbReference>
<evidence type="ECO:0000313" key="2">
    <source>
        <dbReference type="EMBL" id="PHU37882.1"/>
    </source>
</evidence>
<dbReference type="Gene3D" id="3.50.30.40">
    <property type="entry name" value="Ribonuclease E inhibitor RraA/RraA-like"/>
    <property type="match status" value="1"/>
</dbReference>
<accession>A0A2G3E3M0</accession>
<dbReference type="SUPFAM" id="SSF53448">
    <property type="entry name" value="Nucleotide-diphospho-sugar transferases"/>
    <property type="match status" value="1"/>
</dbReference>
<dbReference type="AlphaFoldDB" id="A0A2G3E3M0"/>
<dbReference type="CDD" id="cd16841">
    <property type="entry name" value="RraA_family"/>
    <property type="match status" value="1"/>
</dbReference>
<keyword evidence="2" id="KW-0808">Transferase</keyword>
<dbReference type="PANTHER" id="PTHR21485:SF3">
    <property type="entry name" value="N-ACYLNEURAMINATE CYTIDYLYLTRANSFERASE"/>
    <property type="match status" value="1"/>
</dbReference>
<dbReference type="Proteomes" id="UP000224563">
    <property type="component" value="Unassembled WGS sequence"/>
</dbReference>
<dbReference type="InterPro" id="IPR005493">
    <property type="entry name" value="RraA/RraA-like"/>
</dbReference>
<dbReference type="Pfam" id="PF03737">
    <property type="entry name" value="RraA-like"/>
    <property type="match status" value="1"/>
</dbReference>
<dbReference type="InterPro" id="IPR036704">
    <property type="entry name" value="RraA/RraA-like_sf"/>
</dbReference>
<sequence>MKVVAFLPAKGTSERIESKNLKLLNGKPLFLHTLEKLCDCDFIDEVYLDSESDEILNYASHLPYIPLKRDPALANNKTDGHQMFYNEVRQVDADIYIQILGTSPFIKPETIKKGIEILQTHPEYDSAVLMKTDKQYMWKDGQPLYDKYHIPNSNTLPDSVIESMGLYIVPKEVAHRTKMRFGDNVYMLTGDAVETIDVNYPDEFALAELIMKGIKEKENAKLRMMATFFESAIFSDILCDMGIEATIGGLQPNLPGKKIFGRANTLKIRALRDGEDYHGIYDGLKTYERMTPGEIIVVENEVEDRAYFGELNANLAVRAGAIGTIVSSVTRDIAAVNQLDYPVFAKGYCCADVKRHATVESHQKPICISGVSINPGDLIFADQCGVVCIPHAIEKEVIAKAIETKEKEGSIIKKIFGEENALSIYETEGEF</sequence>
<proteinExistence type="predicted"/>
<feature type="binding site" evidence="1">
    <location>
        <position position="332"/>
    </location>
    <ligand>
        <name>Mg(2+)</name>
        <dbReference type="ChEBI" id="CHEBI:18420"/>
    </ligand>
</feature>
<keyword evidence="1" id="KW-0479">Metal-binding</keyword>
<comment type="cofactor">
    <cofactor evidence="1">
        <name>Mg(2+)</name>
        <dbReference type="ChEBI" id="CHEBI:18420"/>
    </cofactor>
</comment>
<dbReference type="EMBL" id="PDYG01000025">
    <property type="protein sequence ID" value="PHU37882.1"/>
    <property type="molecule type" value="Genomic_DNA"/>
</dbReference>
<reference evidence="2 3" key="1">
    <citation type="submission" date="2017-10" db="EMBL/GenBank/DDBJ databases">
        <title>Resolving the taxonomy of Roseburia spp., Eubacterium rectale and Agathobacter spp. through phylogenomic analysis.</title>
        <authorList>
            <person name="Sheridan P.O."/>
            <person name="Walker A.W."/>
            <person name="Duncan S.H."/>
            <person name="Scott K.P."/>
            <person name="Toole P.W.O."/>
            <person name="Luis P."/>
            <person name="Flint H.J."/>
        </authorList>
    </citation>
    <scope>NUCLEOTIDE SEQUENCE [LARGE SCALE GENOMIC DNA]</scope>
    <source>
        <strain evidence="2 3">JK623</strain>
    </source>
</reference>
<comment type="caution">
    <text evidence="2">The sequence shown here is derived from an EMBL/GenBank/DDBJ whole genome shotgun (WGS) entry which is preliminary data.</text>
</comment>
<dbReference type="GO" id="GO:0046872">
    <property type="term" value="F:metal ion binding"/>
    <property type="evidence" value="ECO:0007669"/>
    <property type="project" value="UniProtKB-KW"/>
</dbReference>
<dbReference type="InterPro" id="IPR029044">
    <property type="entry name" value="Nucleotide-diphossugar_trans"/>
</dbReference>
<feature type="binding site" evidence="1">
    <location>
        <position position="331"/>
    </location>
    <ligand>
        <name>substrate</name>
    </ligand>
</feature>
<evidence type="ECO:0000313" key="3">
    <source>
        <dbReference type="Proteomes" id="UP000224563"/>
    </source>
</evidence>
<gene>
    <name evidence="2" type="ORF">CSX02_05615</name>
</gene>
<dbReference type="Gene3D" id="3.90.550.10">
    <property type="entry name" value="Spore Coat Polysaccharide Biosynthesis Protein SpsA, Chain A"/>
    <property type="match status" value="1"/>
</dbReference>
<protein>
    <submittedName>
        <fullName evidence="2">Cytidyltransferase</fullName>
    </submittedName>
</protein>
<dbReference type="InterPro" id="IPR003329">
    <property type="entry name" value="Cytidylyl_trans"/>
</dbReference>
<reference evidence="2 3" key="2">
    <citation type="submission" date="2017-10" db="EMBL/GenBank/DDBJ databases">
        <authorList>
            <person name="Banno H."/>
            <person name="Chua N.-H."/>
        </authorList>
    </citation>
    <scope>NUCLEOTIDE SEQUENCE [LARGE SCALE GENOMIC DNA]</scope>
    <source>
        <strain evidence="2 3">JK623</strain>
    </source>
</reference>
<dbReference type="RefSeq" id="WP_099385946.1">
    <property type="nucleotide sequence ID" value="NZ_JANSWH010000013.1"/>
</dbReference>
<organism evidence="2 3">
    <name type="scientific">Agathobacter ruminis</name>
    <dbReference type="NCBI Taxonomy" id="1712665"/>
    <lineage>
        <taxon>Bacteria</taxon>
        <taxon>Bacillati</taxon>
        <taxon>Bacillota</taxon>
        <taxon>Clostridia</taxon>
        <taxon>Lachnospirales</taxon>
        <taxon>Lachnospiraceae</taxon>
        <taxon>Agathobacter</taxon>
    </lineage>
</organism>
<evidence type="ECO:0000256" key="1">
    <source>
        <dbReference type="PIRSR" id="PIRSR605493-1"/>
    </source>
</evidence>
<dbReference type="Pfam" id="PF02348">
    <property type="entry name" value="CTP_transf_3"/>
    <property type="match status" value="1"/>
</dbReference>
<dbReference type="InterPro" id="IPR050793">
    <property type="entry name" value="CMP-NeuNAc_synthase"/>
</dbReference>